<name>A0A165NY11_9APHY</name>
<dbReference type="AlphaFoldDB" id="A0A165NY11"/>
<protein>
    <submittedName>
        <fullName evidence="2">Uncharacterized protein</fullName>
    </submittedName>
</protein>
<organism evidence="2 3">
    <name type="scientific">Daedalea quercina L-15889</name>
    <dbReference type="NCBI Taxonomy" id="1314783"/>
    <lineage>
        <taxon>Eukaryota</taxon>
        <taxon>Fungi</taxon>
        <taxon>Dikarya</taxon>
        <taxon>Basidiomycota</taxon>
        <taxon>Agaricomycotina</taxon>
        <taxon>Agaricomycetes</taxon>
        <taxon>Polyporales</taxon>
        <taxon>Fomitopsis</taxon>
    </lineage>
</organism>
<dbReference type="STRING" id="1314783.A0A165NY11"/>
<evidence type="ECO:0000313" key="2">
    <source>
        <dbReference type="EMBL" id="KZT67515.1"/>
    </source>
</evidence>
<sequence>MTAFVLKFRTLAAKAKITDDAVLAALFKRAVRSNLLGKMLNLENPPSTMAGWYDLVLRLDSRQVYSGGYSGGGEQRSYQNTGQGSGRLNEPMDIDAMAPKERQRHQELGLCFYCHKQGHLFRTITHSVALRYQWKGTTKVVKAYIAGIGWQDIILGHEWLQKENPVIDWKSGQMKFNNHKHWTGFEQNESLIRHDRHQETIRRVAVETPSFDEFLRQSDEKEQASCPKKPMQELVDEPQKILRTTIEEVPNSEWDFSPDPPDEPTSSILDEPIEELPNHPPMNPHDDPPEQEEDYETRIRSITNDLDPDEFLASYTPGTTYLATLEHDETPLTQEFEEYP</sequence>
<keyword evidence="3" id="KW-1185">Reference proteome</keyword>
<evidence type="ECO:0000313" key="3">
    <source>
        <dbReference type="Proteomes" id="UP000076727"/>
    </source>
</evidence>
<dbReference type="Proteomes" id="UP000076727">
    <property type="component" value="Unassembled WGS sequence"/>
</dbReference>
<dbReference type="Gene3D" id="2.40.70.10">
    <property type="entry name" value="Acid Proteases"/>
    <property type="match status" value="1"/>
</dbReference>
<accession>A0A165NY11</accession>
<proteinExistence type="predicted"/>
<gene>
    <name evidence="2" type="ORF">DAEQUDRAFT_767071</name>
</gene>
<dbReference type="InterPro" id="IPR021109">
    <property type="entry name" value="Peptidase_aspartic_dom_sf"/>
</dbReference>
<evidence type="ECO:0000256" key="1">
    <source>
        <dbReference type="SAM" id="MobiDB-lite"/>
    </source>
</evidence>
<feature type="region of interest" description="Disordered" evidence="1">
    <location>
        <begin position="217"/>
        <end position="314"/>
    </location>
</feature>
<dbReference type="EMBL" id="KV429075">
    <property type="protein sequence ID" value="KZT67515.1"/>
    <property type="molecule type" value="Genomic_DNA"/>
</dbReference>
<reference evidence="2 3" key="1">
    <citation type="journal article" date="2016" name="Mol. Biol. Evol.">
        <title>Comparative Genomics of Early-Diverging Mushroom-Forming Fungi Provides Insights into the Origins of Lignocellulose Decay Capabilities.</title>
        <authorList>
            <person name="Nagy L.G."/>
            <person name="Riley R."/>
            <person name="Tritt A."/>
            <person name="Adam C."/>
            <person name="Daum C."/>
            <person name="Floudas D."/>
            <person name="Sun H."/>
            <person name="Yadav J.S."/>
            <person name="Pangilinan J."/>
            <person name="Larsson K.H."/>
            <person name="Matsuura K."/>
            <person name="Barry K."/>
            <person name="Labutti K."/>
            <person name="Kuo R."/>
            <person name="Ohm R.A."/>
            <person name="Bhattacharya S.S."/>
            <person name="Shirouzu T."/>
            <person name="Yoshinaga Y."/>
            <person name="Martin F.M."/>
            <person name="Grigoriev I.V."/>
            <person name="Hibbett D.S."/>
        </authorList>
    </citation>
    <scope>NUCLEOTIDE SEQUENCE [LARGE SCALE GENOMIC DNA]</scope>
    <source>
        <strain evidence="2 3">L-15889</strain>
    </source>
</reference>